<comment type="caution">
    <text evidence="2">The sequence shown here is derived from an EMBL/GenBank/DDBJ whole genome shotgun (WGS) entry which is preliminary data.</text>
</comment>
<name>A0ABU8SA40_9SPHN</name>
<keyword evidence="2" id="KW-0223">Dioxygenase</keyword>
<dbReference type="InterPro" id="IPR008775">
    <property type="entry name" value="Phytyl_CoA_dOase-like"/>
</dbReference>
<dbReference type="SUPFAM" id="SSF51197">
    <property type="entry name" value="Clavaminate synthase-like"/>
    <property type="match status" value="1"/>
</dbReference>
<dbReference type="Proteomes" id="UP001379235">
    <property type="component" value="Unassembled WGS sequence"/>
</dbReference>
<feature type="region of interest" description="Disordered" evidence="1">
    <location>
        <begin position="247"/>
        <end position="272"/>
    </location>
</feature>
<organism evidence="2 3">
    <name type="scientific">Novosphingobium aquae</name>
    <dbReference type="NCBI Taxonomy" id="3133435"/>
    <lineage>
        <taxon>Bacteria</taxon>
        <taxon>Pseudomonadati</taxon>
        <taxon>Pseudomonadota</taxon>
        <taxon>Alphaproteobacteria</taxon>
        <taxon>Sphingomonadales</taxon>
        <taxon>Sphingomonadaceae</taxon>
        <taxon>Novosphingobium</taxon>
    </lineage>
</organism>
<keyword evidence="3" id="KW-1185">Reference proteome</keyword>
<evidence type="ECO:0000313" key="3">
    <source>
        <dbReference type="Proteomes" id="UP001379235"/>
    </source>
</evidence>
<evidence type="ECO:0000256" key="1">
    <source>
        <dbReference type="SAM" id="MobiDB-lite"/>
    </source>
</evidence>
<dbReference type="RefSeq" id="WP_339966952.1">
    <property type="nucleotide sequence ID" value="NZ_JBBHJY010000004.1"/>
</dbReference>
<protein>
    <submittedName>
        <fullName evidence="2">Phytanoyl-CoA dioxygenase family protein</fullName>
    </submittedName>
</protein>
<feature type="compositionally biased region" description="Polar residues" evidence="1">
    <location>
        <begin position="1"/>
        <end position="14"/>
    </location>
</feature>
<dbReference type="Gene3D" id="2.60.120.620">
    <property type="entry name" value="q2cbj1_9rhob like domain"/>
    <property type="match status" value="1"/>
</dbReference>
<dbReference type="EMBL" id="JBBHJY010000004">
    <property type="protein sequence ID" value="MEJ6010374.1"/>
    <property type="molecule type" value="Genomic_DNA"/>
</dbReference>
<keyword evidence="2" id="KW-0560">Oxidoreductase</keyword>
<reference evidence="2 3" key="1">
    <citation type="submission" date="2024-03" db="EMBL/GenBank/DDBJ databases">
        <authorList>
            <person name="Jo J.-H."/>
        </authorList>
    </citation>
    <scope>NUCLEOTIDE SEQUENCE [LARGE SCALE GENOMIC DNA]</scope>
    <source>
        <strain evidence="2 3">AS3R-12</strain>
    </source>
</reference>
<gene>
    <name evidence="2" type="ORF">WG900_10625</name>
</gene>
<dbReference type="GO" id="GO:0051213">
    <property type="term" value="F:dioxygenase activity"/>
    <property type="evidence" value="ECO:0007669"/>
    <property type="project" value="UniProtKB-KW"/>
</dbReference>
<accession>A0ABU8SA40</accession>
<feature type="region of interest" description="Disordered" evidence="1">
    <location>
        <begin position="1"/>
        <end position="26"/>
    </location>
</feature>
<sequence length="272" mass="29629">MTGTSAPASLTGTGITRAPRDEPETVLSGMHRDGVAFIDGLAAPERMARLPAQLAEPFPETLGTGAEPDDHISVGDQRFAFPLPVAAPFDVEELLFDPALTGVLDTVLGDTWLFESIGVVIARPHAVDLRVHRDGNWLFGGTGIDKILPPVALTVAFALMDFDAAIGRTAFIPRSQREFEILKDPDLFISADQLAGSCCPWNFRMVHRAEQNTADQVRAMVCAAVCRPFCIDYENLRKEQQGRRLPRICGSHGGERPTTAAAGRTDRLIRLR</sequence>
<evidence type="ECO:0000313" key="2">
    <source>
        <dbReference type="EMBL" id="MEJ6010374.1"/>
    </source>
</evidence>
<proteinExistence type="predicted"/>
<dbReference type="Pfam" id="PF05721">
    <property type="entry name" value="PhyH"/>
    <property type="match status" value="1"/>
</dbReference>